<feature type="binding site" evidence="6">
    <location>
        <position position="223"/>
    </location>
    <ligand>
        <name>FMN</name>
        <dbReference type="ChEBI" id="CHEBI:58210"/>
    </ligand>
</feature>
<keyword evidence="3" id="KW-0560">Oxidoreductase</keyword>
<dbReference type="Gene3D" id="3.20.20.30">
    <property type="entry name" value="Luciferase-like domain"/>
    <property type="match status" value="1"/>
</dbReference>
<dbReference type="PIRSF" id="PIRSF000337">
    <property type="entry name" value="NTA_MOA"/>
    <property type="match status" value="1"/>
</dbReference>
<evidence type="ECO:0000256" key="1">
    <source>
        <dbReference type="ARBA" id="ARBA00022630"/>
    </source>
</evidence>
<dbReference type="AlphaFoldDB" id="A0A1C0Z4W3"/>
<dbReference type="InterPro" id="IPR011251">
    <property type="entry name" value="Luciferase-like_dom"/>
</dbReference>
<dbReference type="PANTHER" id="PTHR30011">
    <property type="entry name" value="ALKANESULFONATE MONOOXYGENASE-RELATED"/>
    <property type="match status" value="1"/>
</dbReference>
<dbReference type="InterPro" id="IPR051260">
    <property type="entry name" value="Diverse_substr_monoxygenases"/>
</dbReference>
<dbReference type="Proteomes" id="UP000093482">
    <property type="component" value="Unassembled WGS sequence"/>
</dbReference>
<accession>A0A1C0Z4W3</accession>
<evidence type="ECO:0000256" key="6">
    <source>
        <dbReference type="PIRSR" id="PIRSR000337-1"/>
    </source>
</evidence>
<keyword evidence="1 6" id="KW-0285">Flavoprotein</keyword>
<organism evidence="8 9">
    <name type="scientific">Caryophanon latum</name>
    <dbReference type="NCBI Taxonomy" id="33977"/>
    <lineage>
        <taxon>Bacteria</taxon>
        <taxon>Bacillati</taxon>
        <taxon>Bacillota</taxon>
        <taxon>Bacilli</taxon>
        <taxon>Bacillales</taxon>
        <taxon>Caryophanaceae</taxon>
        <taxon>Caryophanon</taxon>
    </lineage>
</organism>
<feature type="binding site" evidence="6">
    <location>
        <position position="98"/>
    </location>
    <ligand>
        <name>FMN</name>
        <dbReference type="ChEBI" id="CHEBI:58210"/>
    </ligand>
</feature>
<dbReference type="PANTHER" id="PTHR30011:SF16">
    <property type="entry name" value="C2H2 FINGER DOMAIN TRANSCRIPTION FACTOR (EUROFUNG)-RELATED"/>
    <property type="match status" value="1"/>
</dbReference>
<sequence length="445" mass="49743">MTKKQLSLGAFFMFPGHHVAAWLDRSTTKEQYVNFDFIREQAMKAEAAKFDTIFLADHVNPVDPDAESFEQTSYLHLEPFTVLSAIAAVTEKIGVVGTVSTTFSEPYNVARQFASLDRLSKGRAGWNVVTSSPLGAANFNNDVTSLRPEVRYKRAHEYVDVVTKLWNATADDVIVYDQQGEQLNDRTKVKPIDHEGEWFQVKGPITVPRSEQGHAVIVQAGQSDEGKELAARTAEVVFTAWQSLEDAQAFYRDLKGRLPKYGRTEEDLKIMPGIFPVVGRTEEEAKAKYQALLDLIPVEAGVKRLSDNFGYDLSGYNVDGPLPNIPREQVNGIGSRHDLIVDLAKKENLTIRQLYQRISGGRGHYEVVGTAAQIADIMESWLENGAADGFNILAPTYPQGFDDFIKLVIPELQRRGIFRTEYNGSTLREHLGLTHPAKRQQVTNV</sequence>
<gene>
    <name evidence="8" type="ORF">A6K76_04210</name>
</gene>
<dbReference type="EMBL" id="MATO01000003">
    <property type="protein sequence ID" value="OCS94280.1"/>
    <property type="molecule type" value="Genomic_DNA"/>
</dbReference>
<dbReference type="GO" id="GO:0016705">
    <property type="term" value="F:oxidoreductase activity, acting on paired donors, with incorporation or reduction of molecular oxygen"/>
    <property type="evidence" value="ECO:0007669"/>
    <property type="project" value="InterPro"/>
</dbReference>
<comment type="caution">
    <text evidence="8">The sequence shown here is derived from an EMBL/GenBank/DDBJ whole genome shotgun (WGS) entry which is preliminary data.</text>
</comment>
<protein>
    <submittedName>
        <fullName evidence="8">Nitrilotriacetate monooxygenase</fullName>
    </submittedName>
</protein>
<dbReference type="InterPro" id="IPR036661">
    <property type="entry name" value="Luciferase-like_sf"/>
</dbReference>
<dbReference type="InterPro" id="IPR016215">
    <property type="entry name" value="NTA_MOA"/>
</dbReference>
<evidence type="ECO:0000313" key="9">
    <source>
        <dbReference type="Proteomes" id="UP000093482"/>
    </source>
</evidence>
<dbReference type="SUPFAM" id="SSF51679">
    <property type="entry name" value="Bacterial luciferase-like"/>
    <property type="match status" value="1"/>
</dbReference>
<keyword evidence="9" id="KW-1185">Reference proteome</keyword>
<proteinExistence type="inferred from homology"/>
<keyword evidence="4 8" id="KW-0503">Monooxygenase</keyword>
<dbReference type="Pfam" id="PF00296">
    <property type="entry name" value="Bac_luciferase"/>
    <property type="match status" value="1"/>
</dbReference>
<feature type="domain" description="Luciferase-like" evidence="7">
    <location>
        <begin position="24"/>
        <end position="308"/>
    </location>
</feature>
<feature type="binding site" evidence="6">
    <location>
        <position position="152"/>
    </location>
    <ligand>
        <name>FMN</name>
        <dbReference type="ChEBI" id="CHEBI:58210"/>
    </ligand>
</feature>
<dbReference type="GO" id="GO:0004497">
    <property type="term" value="F:monooxygenase activity"/>
    <property type="evidence" value="ECO:0007669"/>
    <property type="project" value="UniProtKB-KW"/>
</dbReference>
<evidence type="ECO:0000256" key="4">
    <source>
        <dbReference type="ARBA" id="ARBA00023033"/>
    </source>
</evidence>
<dbReference type="RefSeq" id="WP_066461309.1">
    <property type="nucleotide sequence ID" value="NZ_MATO01000003.1"/>
</dbReference>
<dbReference type="OrthoDB" id="3265338at2"/>
<keyword evidence="2 6" id="KW-0288">FMN</keyword>
<evidence type="ECO:0000256" key="3">
    <source>
        <dbReference type="ARBA" id="ARBA00023002"/>
    </source>
</evidence>
<dbReference type="NCBIfam" id="TIGR03860">
    <property type="entry name" value="FMN_nitrolo"/>
    <property type="match status" value="1"/>
</dbReference>
<comment type="similarity">
    <text evidence="5">Belongs to the NtaA/SnaA/DszA monooxygenase family.</text>
</comment>
<reference evidence="8 9" key="1">
    <citation type="submission" date="2016-07" db="EMBL/GenBank/DDBJ databases">
        <title>Caryophanon latum genome sequencing.</title>
        <authorList>
            <person name="Verma A."/>
            <person name="Pal Y."/>
            <person name="Krishnamurthi S."/>
        </authorList>
    </citation>
    <scope>NUCLEOTIDE SEQUENCE [LARGE SCALE GENOMIC DNA]</scope>
    <source>
        <strain evidence="8 9">DSM 14151</strain>
    </source>
</reference>
<evidence type="ECO:0000313" key="8">
    <source>
        <dbReference type="EMBL" id="OCS94280.1"/>
    </source>
</evidence>
<name>A0A1C0Z4W3_9BACL</name>
<feature type="binding site" evidence="6">
    <location>
        <position position="57"/>
    </location>
    <ligand>
        <name>FMN</name>
        <dbReference type="ChEBI" id="CHEBI:58210"/>
    </ligand>
</feature>
<evidence type="ECO:0000259" key="7">
    <source>
        <dbReference type="Pfam" id="PF00296"/>
    </source>
</evidence>
<dbReference type="CDD" id="cd01095">
    <property type="entry name" value="Nitrilotriacetate_monoxgenase"/>
    <property type="match status" value="1"/>
</dbReference>
<evidence type="ECO:0000256" key="2">
    <source>
        <dbReference type="ARBA" id="ARBA00022643"/>
    </source>
</evidence>
<evidence type="ECO:0000256" key="5">
    <source>
        <dbReference type="ARBA" id="ARBA00033748"/>
    </source>
</evidence>